<evidence type="ECO:0000256" key="4">
    <source>
        <dbReference type="ARBA" id="ARBA00023163"/>
    </source>
</evidence>
<dbReference type="Pfam" id="PF00027">
    <property type="entry name" value="cNMP_binding"/>
    <property type="match status" value="1"/>
</dbReference>
<protein>
    <submittedName>
        <fullName evidence="7">Transcriptional regulator</fullName>
    </submittedName>
</protein>
<evidence type="ECO:0000313" key="7">
    <source>
        <dbReference type="EMBL" id="RIW31330.1"/>
    </source>
</evidence>
<name>A0A3A1QWQ7_9BACI</name>
<dbReference type="InterPro" id="IPR050397">
    <property type="entry name" value="Env_Response_Regulators"/>
</dbReference>
<dbReference type="GO" id="GO:0003677">
    <property type="term" value="F:DNA binding"/>
    <property type="evidence" value="ECO:0007669"/>
    <property type="project" value="UniProtKB-KW"/>
</dbReference>
<evidence type="ECO:0000313" key="8">
    <source>
        <dbReference type="Proteomes" id="UP000265801"/>
    </source>
</evidence>
<dbReference type="PANTHER" id="PTHR24567:SF26">
    <property type="entry name" value="REGULATORY PROTEIN YEIL"/>
    <property type="match status" value="1"/>
</dbReference>
<sequence>MERIYDHQRIREYLERHGLSALFDAEHVPHFKLYRMEKGEVLCSEGERLEELKILVKGRVKVTKTLPNGSSLLLRFNDALSIMGEVELVTKKPAANTVTAAVECYVIGISFSLLYENYYDNPRFLQYINQYLGHRLYTSSNAAILNALTRVENRFASYLLATHPDQEGTNSEEFRTENLVETAALLGTSYRHLNRIINEFVSKQLVEKKNGRIVITDLEKLEELADGIKYE</sequence>
<dbReference type="Gene3D" id="2.60.120.10">
    <property type="entry name" value="Jelly Rolls"/>
    <property type="match status" value="1"/>
</dbReference>
<keyword evidence="2" id="KW-0238">DNA-binding</keyword>
<dbReference type="EMBL" id="QXIR01000022">
    <property type="protein sequence ID" value="RIW31330.1"/>
    <property type="molecule type" value="Genomic_DNA"/>
</dbReference>
<dbReference type="PROSITE" id="PS50042">
    <property type="entry name" value="CNMP_BINDING_3"/>
    <property type="match status" value="1"/>
</dbReference>
<dbReference type="InterPro" id="IPR012318">
    <property type="entry name" value="HTH_CRP"/>
</dbReference>
<dbReference type="AlphaFoldDB" id="A0A3A1QWQ7"/>
<dbReference type="CDD" id="cd00038">
    <property type="entry name" value="CAP_ED"/>
    <property type="match status" value="1"/>
</dbReference>
<feature type="domain" description="HTH crp-type" evidence="6">
    <location>
        <begin position="149"/>
        <end position="219"/>
    </location>
</feature>
<dbReference type="InterPro" id="IPR000595">
    <property type="entry name" value="cNMP-bd_dom"/>
</dbReference>
<evidence type="ECO:0000256" key="2">
    <source>
        <dbReference type="ARBA" id="ARBA00023125"/>
    </source>
</evidence>
<dbReference type="SUPFAM" id="SSF46785">
    <property type="entry name" value="Winged helix' DNA-binding domain"/>
    <property type="match status" value="1"/>
</dbReference>
<evidence type="ECO:0000259" key="6">
    <source>
        <dbReference type="PROSITE" id="PS51063"/>
    </source>
</evidence>
<dbReference type="SUPFAM" id="SSF51206">
    <property type="entry name" value="cAMP-binding domain-like"/>
    <property type="match status" value="1"/>
</dbReference>
<dbReference type="Gene3D" id="1.10.10.10">
    <property type="entry name" value="Winged helix-like DNA-binding domain superfamily/Winged helix DNA-binding domain"/>
    <property type="match status" value="1"/>
</dbReference>
<dbReference type="InterPro" id="IPR036390">
    <property type="entry name" value="WH_DNA-bd_sf"/>
</dbReference>
<keyword evidence="1" id="KW-0805">Transcription regulation</keyword>
<dbReference type="RefSeq" id="WP_119548184.1">
    <property type="nucleotide sequence ID" value="NZ_QXIR01000022.1"/>
</dbReference>
<accession>A0A3A1QWQ7</accession>
<evidence type="ECO:0000256" key="3">
    <source>
        <dbReference type="ARBA" id="ARBA00023159"/>
    </source>
</evidence>
<keyword evidence="4" id="KW-0804">Transcription</keyword>
<dbReference type="InterPro" id="IPR036388">
    <property type="entry name" value="WH-like_DNA-bd_sf"/>
</dbReference>
<gene>
    <name evidence="7" type="ORF">D3H55_15255</name>
</gene>
<dbReference type="OrthoDB" id="581021at2"/>
<organism evidence="7 8">
    <name type="scientific">Bacillus salacetis</name>
    <dbReference type="NCBI Taxonomy" id="2315464"/>
    <lineage>
        <taxon>Bacteria</taxon>
        <taxon>Bacillati</taxon>
        <taxon>Bacillota</taxon>
        <taxon>Bacilli</taxon>
        <taxon>Bacillales</taxon>
        <taxon>Bacillaceae</taxon>
        <taxon>Bacillus</taxon>
    </lineage>
</organism>
<dbReference type="PANTHER" id="PTHR24567">
    <property type="entry name" value="CRP FAMILY TRANSCRIPTIONAL REGULATORY PROTEIN"/>
    <property type="match status" value="1"/>
</dbReference>
<reference evidence="7 8" key="1">
    <citation type="submission" date="2018-09" db="EMBL/GenBank/DDBJ databases">
        <title>Bacillus saliacetes sp. nov., isolated from Thai shrimp paste (Ka-pi).</title>
        <authorList>
            <person name="Daroonpunt R."/>
            <person name="Tanasupawat S."/>
            <person name="Yiamsombut S."/>
        </authorList>
    </citation>
    <scope>NUCLEOTIDE SEQUENCE [LARGE SCALE GENOMIC DNA]</scope>
    <source>
        <strain evidence="7 8">SKP7-4</strain>
    </source>
</reference>
<evidence type="ECO:0000259" key="5">
    <source>
        <dbReference type="PROSITE" id="PS50042"/>
    </source>
</evidence>
<evidence type="ECO:0000256" key="1">
    <source>
        <dbReference type="ARBA" id="ARBA00023015"/>
    </source>
</evidence>
<dbReference type="GO" id="GO:0005829">
    <property type="term" value="C:cytosol"/>
    <property type="evidence" value="ECO:0007669"/>
    <property type="project" value="TreeGrafter"/>
</dbReference>
<dbReference type="GO" id="GO:0003700">
    <property type="term" value="F:DNA-binding transcription factor activity"/>
    <property type="evidence" value="ECO:0007669"/>
    <property type="project" value="TreeGrafter"/>
</dbReference>
<proteinExistence type="predicted"/>
<dbReference type="Proteomes" id="UP000265801">
    <property type="component" value="Unassembled WGS sequence"/>
</dbReference>
<dbReference type="InterPro" id="IPR018490">
    <property type="entry name" value="cNMP-bd_dom_sf"/>
</dbReference>
<dbReference type="InterPro" id="IPR014710">
    <property type="entry name" value="RmlC-like_jellyroll"/>
</dbReference>
<dbReference type="Pfam" id="PF13545">
    <property type="entry name" value="HTH_Crp_2"/>
    <property type="match status" value="1"/>
</dbReference>
<feature type="domain" description="Cyclic nucleotide-binding" evidence="5">
    <location>
        <begin position="10"/>
        <end position="110"/>
    </location>
</feature>
<comment type="caution">
    <text evidence="7">The sequence shown here is derived from an EMBL/GenBank/DDBJ whole genome shotgun (WGS) entry which is preliminary data.</text>
</comment>
<dbReference type="SMART" id="SM00100">
    <property type="entry name" value="cNMP"/>
    <property type="match status" value="1"/>
</dbReference>
<dbReference type="PROSITE" id="PS51063">
    <property type="entry name" value="HTH_CRP_2"/>
    <property type="match status" value="1"/>
</dbReference>
<keyword evidence="3" id="KW-0010">Activator</keyword>
<keyword evidence="8" id="KW-1185">Reference proteome</keyword>